<dbReference type="CTD" id="20199549"/>
<protein>
    <submittedName>
        <fullName evidence="2 3">Uncharacterized protein</fullName>
    </submittedName>
</protein>
<dbReference type="EMBL" id="KB097143">
    <property type="protein sequence ID" value="ESN98892.1"/>
    <property type="molecule type" value="Genomic_DNA"/>
</dbReference>
<dbReference type="InParanoid" id="T1ESJ9"/>
<dbReference type="HOGENOM" id="CLU_883504_0_0_1"/>
<dbReference type="OMA" id="CIERFVT"/>
<evidence type="ECO:0000313" key="4">
    <source>
        <dbReference type="Proteomes" id="UP000015101"/>
    </source>
</evidence>
<reference evidence="2 4" key="2">
    <citation type="journal article" date="2013" name="Nature">
        <title>Insights into bilaterian evolution from three spiralian genomes.</title>
        <authorList>
            <person name="Simakov O."/>
            <person name="Marletaz F."/>
            <person name="Cho S.J."/>
            <person name="Edsinger-Gonzales E."/>
            <person name="Havlak P."/>
            <person name="Hellsten U."/>
            <person name="Kuo D.H."/>
            <person name="Larsson T."/>
            <person name="Lv J."/>
            <person name="Arendt D."/>
            <person name="Savage R."/>
            <person name="Osoegawa K."/>
            <person name="de Jong P."/>
            <person name="Grimwood J."/>
            <person name="Chapman J.A."/>
            <person name="Shapiro H."/>
            <person name="Aerts A."/>
            <person name="Otillar R.P."/>
            <person name="Terry A.Y."/>
            <person name="Boore J.L."/>
            <person name="Grigoriev I.V."/>
            <person name="Lindberg D.R."/>
            <person name="Seaver E.C."/>
            <person name="Weisblat D.A."/>
            <person name="Putnam N.H."/>
            <person name="Rokhsar D.S."/>
        </authorList>
    </citation>
    <scope>NUCLEOTIDE SEQUENCE</scope>
</reference>
<sequence>MSLSETNIRKFNQLQDICIERFVTREQKILTTLNFCITALEKLEGWAVFAIFPTDELDGEKYLLFVEERFSCVSAQLNNFKNIINVKPDGLKNKKQNEKNANSESKEANKGVTMLPLKEKVSEISQRYLRDGYQLKSAIIEKLQQCRQQLNTLFHWCFATLRDLDIILDEPMIDELFFLVKSKASRISSTIQVYEEAANEIKMNMSEPAQTSSRSRSSLEHSKTFGSSSKLDNRSSSTDIDLTKSYPVNMLKTKTKLSSIKKQPSSVSPSSLTLMNSSDSSTLSNCEIYNFGSEGDGSKFSSSGSTPEPPFSPRPENLINHPKINKDQQLKSNFKNDSCGQLNNL</sequence>
<organism evidence="3 4">
    <name type="scientific">Helobdella robusta</name>
    <name type="common">Californian leech</name>
    <dbReference type="NCBI Taxonomy" id="6412"/>
    <lineage>
        <taxon>Eukaryota</taxon>
        <taxon>Metazoa</taxon>
        <taxon>Spiralia</taxon>
        <taxon>Lophotrochozoa</taxon>
        <taxon>Annelida</taxon>
        <taxon>Clitellata</taxon>
        <taxon>Hirudinea</taxon>
        <taxon>Rhynchobdellida</taxon>
        <taxon>Glossiphoniidae</taxon>
        <taxon>Helobdella</taxon>
    </lineage>
</organism>
<keyword evidence="4" id="KW-1185">Reference proteome</keyword>
<feature type="compositionally biased region" description="Low complexity" evidence="1">
    <location>
        <begin position="256"/>
        <end position="281"/>
    </location>
</feature>
<accession>T1ESJ9</accession>
<feature type="compositionally biased region" description="Polar residues" evidence="1">
    <location>
        <begin position="224"/>
        <end position="239"/>
    </location>
</feature>
<dbReference type="EMBL" id="AMQM01001074">
    <property type="status" value="NOT_ANNOTATED_CDS"/>
    <property type="molecule type" value="Genomic_DNA"/>
</dbReference>
<reference evidence="4" key="1">
    <citation type="submission" date="2012-12" db="EMBL/GenBank/DDBJ databases">
        <authorList>
            <person name="Hellsten U."/>
            <person name="Grimwood J."/>
            <person name="Chapman J.A."/>
            <person name="Shapiro H."/>
            <person name="Aerts A."/>
            <person name="Otillar R.P."/>
            <person name="Terry A.Y."/>
            <person name="Boore J.L."/>
            <person name="Simakov O."/>
            <person name="Marletaz F."/>
            <person name="Cho S.-J."/>
            <person name="Edsinger-Gonzales E."/>
            <person name="Havlak P."/>
            <person name="Kuo D.-H."/>
            <person name="Larsson T."/>
            <person name="Lv J."/>
            <person name="Arendt D."/>
            <person name="Savage R."/>
            <person name="Osoegawa K."/>
            <person name="de Jong P."/>
            <person name="Lindberg D.R."/>
            <person name="Seaver E.C."/>
            <person name="Weisblat D.A."/>
            <person name="Putnam N.H."/>
            <person name="Grigoriev I.V."/>
            <person name="Rokhsar D.S."/>
        </authorList>
    </citation>
    <scope>NUCLEOTIDE SEQUENCE</scope>
</reference>
<dbReference type="EnsemblMetazoa" id="HelroT162358">
    <property type="protein sequence ID" value="HelroP162358"/>
    <property type="gene ID" value="HelroG162358"/>
</dbReference>
<evidence type="ECO:0000256" key="1">
    <source>
        <dbReference type="SAM" id="MobiDB-lite"/>
    </source>
</evidence>
<gene>
    <name evidence="3" type="primary">20199549</name>
    <name evidence="2" type="ORF">HELRODRAFT_162358</name>
</gene>
<evidence type="ECO:0000313" key="3">
    <source>
        <dbReference type="EnsemblMetazoa" id="HelroP162358"/>
    </source>
</evidence>
<dbReference type="AlphaFoldDB" id="T1ESJ9"/>
<dbReference type="GeneID" id="20199549"/>
<dbReference type="RefSeq" id="XP_009022833.1">
    <property type="nucleotide sequence ID" value="XM_009024585.1"/>
</dbReference>
<feature type="region of interest" description="Disordered" evidence="1">
    <location>
        <begin position="204"/>
        <end position="239"/>
    </location>
</feature>
<dbReference type="KEGG" id="hro:HELRODRAFT_162358"/>
<dbReference type="OrthoDB" id="10589639at2759"/>
<reference evidence="3" key="3">
    <citation type="submission" date="2015-06" db="UniProtKB">
        <authorList>
            <consortium name="EnsemblMetazoa"/>
        </authorList>
    </citation>
    <scope>IDENTIFICATION</scope>
</reference>
<evidence type="ECO:0000313" key="2">
    <source>
        <dbReference type="EMBL" id="ESN98892.1"/>
    </source>
</evidence>
<feature type="region of interest" description="Disordered" evidence="1">
    <location>
        <begin position="296"/>
        <end position="325"/>
    </location>
</feature>
<dbReference type="Proteomes" id="UP000015101">
    <property type="component" value="Unassembled WGS sequence"/>
</dbReference>
<feature type="region of interest" description="Disordered" evidence="1">
    <location>
        <begin position="255"/>
        <end position="281"/>
    </location>
</feature>
<proteinExistence type="predicted"/>
<name>T1ESJ9_HELRO</name>